<proteinExistence type="predicted"/>
<dbReference type="Proteomes" id="UP000179005">
    <property type="component" value="Unassembled WGS sequence"/>
</dbReference>
<dbReference type="STRING" id="1802619.A2797_01720"/>
<evidence type="ECO:0000313" key="1">
    <source>
        <dbReference type="EMBL" id="OGC54585.1"/>
    </source>
</evidence>
<dbReference type="AlphaFoldDB" id="A0A1F4VBL4"/>
<reference evidence="1 2" key="1">
    <citation type="journal article" date="2016" name="Nat. Commun.">
        <title>Thousands of microbial genomes shed light on interconnected biogeochemical processes in an aquifer system.</title>
        <authorList>
            <person name="Anantharaman K."/>
            <person name="Brown C.T."/>
            <person name="Hug L.A."/>
            <person name="Sharon I."/>
            <person name="Castelle C.J."/>
            <person name="Probst A.J."/>
            <person name="Thomas B.C."/>
            <person name="Singh A."/>
            <person name="Wilkins M.J."/>
            <person name="Karaoz U."/>
            <person name="Brodie E.L."/>
            <person name="Williams K.H."/>
            <person name="Hubbard S.S."/>
            <person name="Banfield J.F."/>
        </authorList>
    </citation>
    <scope>NUCLEOTIDE SEQUENCE [LARGE SCALE GENOMIC DNA]</scope>
</reference>
<evidence type="ECO:0000313" key="2">
    <source>
        <dbReference type="Proteomes" id="UP000179005"/>
    </source>
</evidence>
<name>A0A1F4VBL4_UNCKA</name>
<sequence length="170" mass="18763">MLRECNASHLPPAKSFQTGVDVGAGKTILFRNPAGQGWGWDARRSLIFEPEAWTLSLLWTGLWVLKEQFPRLMRDSSIGLAVSPGGCAERHLYVSPELRSIAPDIVAAKHNCRGRTPVLKVGVSVPRKIPDRGFNASVGARNLSARSRNNRKIARSDGLSDRPTRQLVRL</sequence>
<organism evidence="1 2">
    <name type="scientific">candidate division WWE3 bacterium RIFCSPHIGHO2_01_FULL_48_15</name>
    <dbReference type="NCBI Taxonomy" id="1802619"/>
    <lineage>
        <taxon>Bacteria</taxon>
        <taxon>Katanobacteria</taxon>
    </lineage>
</organism>
<dbReference type="EMBL" id="MEVC01000020">
    <property type="protein sequence ID" value="OGC54585.1"/>
    <property type="molecule type" value="Genomic_DNA"/>
</dbReference>
<accession>A0A1F4VBL4</accession>
<comment type="caution">
    <text evidence="1">The sequence shown here is derived from an EMBL/GenBank/DDBJ whole genome shotgun (WGS) entry which is preliminary data.</text>
</comment>
<gene>
    <name evidence="1" type="ORF">A2797_01720</name>
</gene>
<protein>
    <submittedName>
        <fullName evidence="1">Uncharacterized protein</fullName>
    </submittedName>
</protein>